<dbReference type="GO" id="GO:0016020">
    <property type="term" value="C:membrane"/>
    <property type="evidence" value="ECO:0007669"/>
    <property type="project" value="UniProtKB-SubCell"/>
</dbReference>
<organism evidence="5 6">
    <name type="scientific">Pusillibacter faecalis</name>
    <dbReference type="NCBI Taxonomy" id="2714358"/>
    <lineage>
        <taxon>Bacteria</taxon>
        <taxon>Bacillati</taxon>
        <taxon>Bacillota</taxon>
        <taxon>Clostridia</taxon>
        <taxon>Eubacteriales</taxon>
        <taxon>Oscillospiraceae</taxon>
        <taxon>Pusillibacter</taxon>
    </lineage>
</organism>
<dbReference type="PANTHER" id="PTHR46825:SF11">
    <property type="entry name" value="PENICILLIN-BINDING PROTEIN 4"/>
    <property type="match status" value="1"/>
</dbReference>
<comment type="subcellular location">
    <subcellularLocation>
        <location evidence="1">Membrane</location>
    </subcellularLocation>
</comment>
<dbReference type="InterPro" id="IPR012338">
    <property type="entry name" value="Beta-lactam/transpept-like"/>
</dbReference>
<feature type="signal peptide" evidence="3">
    <location>
        <begin position="1"/>
        <end position="25"/>
    </location>
</feature>
<dbReference type="KEGG" id="pfaa:MM59RIKEN_21080"/>
<evidence type="ECO:0000256" key="2">
    <source>
        <dbReference type="ARBA" id="ARBA00023136"/>
    </source>
</evidence>
<keyword evidence="6" id="KW-1185">Reference proteome</keyword>
<feature type="chain" id="PRO_5032539183" evidence="3">
    <location>
        <begin position="26"/>
        <end position="684"/>
    </location>
</feature>
<keyword evidence="3" id="KW-0732">Signal</keyword>
<accession>A0A810Q960</accession>
<dbReference type="RefSeq" id="WP_213543296.1">
    <property type="nucleotide sequence ID" value="NZ_AP023420.1"/>
</dbReference>
<dbReference type="Pfam" id="PF00144">
    <property type="entry name" value="Beta-lactamase"/>
    <property type="match status" value="1"/>
</dbReference>
<proteinExistence type="predicted"/>
<keyword evidence="2" id="KW-0472">Membrane</keyword>
<keyword evidence="5" id="KW-0378">Hydrolase</keyword>
<evidence type="ECO:0000313" key="6">
    <source>
        <dbReference type="Proteomes" id="UP000679848"/>
    </source>
</evidence>
<dbReference type="EMBL" id="AP023420">
    <property type="protein sequence ID" value="BCK84789.1"/>
    <property type="molecule type" value="Genomic_DNA"/>
</dbReference>
<evidence type="ECO:0000259" key="4">
    <source>
        <dbReference type="Pfam" id="PF00144"/>
    </source>
</evidence>
<reference evidence="5" key="1">
    <citation type="submission" date="2020-09" db="EMBL/GenBank/DDBJ databases">
        <title>New species isolated from human feces.</title>
        <authorList>
            <person name="Kitahara M."/>
            <person name="Shigeno Y."/>
            <person name="Shime M."/>
            <person name="Matsumoto Y."/>
            <person name="Nakamura S."/>
            <person name="Motooka D."/>
            <person name="Fukuoka S."/>
            <person name="Nishikawa H."/>
            <person name="Benno Y."/>
        </authorList>
    </citation>
    <scope>NUCLEOTIDE SEQUENCE</scope>
    <source>
        <strain evidence="5">MM59</strain>
    </source>
</reference>
<dbReference type="Proteomes" id="UP000679848">
    <property type="component" value="Chromosome"/>
</dbReference>
<dbReference type="Gene3D" id="3.40.710.10">
    <property type="entry name" value="DD-peptidase/beta-lactamase superfamily"/>
    <property type="match status" value="1"/>
</dbReference>
<dbReference type="GO" id="GO:0016787">
    <property type="term" value="F:hydrolase activity"/>
    <property type="evidence" value="ECO:0007669"/>
    <property type="project" value="UniProtKB-KW"/>
</dbReference>
<sequence length="684" mass="72682">MKHPKKRTLALALTLAMSLTVPALAAEDTAETADPVEAALAAAETYGATTSIQYALWKDGEIVSTGGSGVYSKTENRALTDDILYGVGSVSKIYTTVAVLQLAEKHRLSLDAPVTRYLKDFKMADPRYKDITVRMLLNHSSGIMGTGLGGAMLFGEADTSATDGLLESLSTQRLVADPGAYSVYCNDGFTLAELVVAAVSGLDFMDYVDKYILDPIGLDDTFAPGGDFDVSRLAKTYRGDDTRALPADSLNAIGAGGIYATASDLAAFGGALTGTELLSQSSLDAMAYPEYSRGIWPEDTLDSLAYGLGWDNMEWYPFCQSDIQALVKGGDTLYYHAGLVVLPEHDMAAAVVSSGGVSTYNEMVANQLLIAALAKEGVSVDESIPALPAAEPAAMPADLLKNAGYYGSTSAQYQVSLTEDGKLTMHYLNYPTTIPDQTFTYHSDGTFRDATGTAYMSFVKEENGQVYLYQKTVSGLPGLGALPVSNYAAVKLPDNPLTPEVQAAWDDILTMGVLPMDEPYNSQTYAALADSAAGETPELVPGYMGSMRIVDAATALFEIQLPGVGGRDGLDYHVEDRDGVTWIIARGSAYMDASAVPELFTGSGTAYTTVQEDGYARWYTVSDNAAGKTMTVQLPKDAGFWVYDAAGQVTASSVLWNDTSVVLPEDGVLVFAGDPGARFHLSFA</sequence>
<evidence type="ECO:0000256" key="1">
    <source>
        <dbReference type="ARBA" id="ARBA00004370"/>
    </source>
</evidence>
<dbReference type="SUPFAM" id="SSF56601">
    <property type="entry name" value="beta-lactamase/transpeptidase-like"/>
    <property type="match status" value="1"/>
</dbReference>
<protein>
    <submittedName>
        <fullName evidence="5">Serine hydrolase</fullName>
    </submittedName>
</protein>
<dbReference type="AlphaFoldDB" id="A0A810Q960"/>
<evidence type="ECO:0000313" key="5">
    <source>
        <dbReference type="EMBL" id="BCK84789.1"/>
    </source>
</evidence>
<dbReference type="InterPro" id="IPR050491">
    <property type="entry name" value="AmpC-like"/>
</dbReference>
<dbReference type="PANTHER" id="PTHR46825">
    <property type="entry name" value="D-ALANYL-D-ALANINE-CARBOXYPEPTIDASE/ENDOPEPTIDASE AMPH"/>
    <property type="match status" value="1"/>
</dbReference>
<feature type="domain" description="Beta-lactamase-related" evidence="4">
    <location>
        <begin position="47"/>
        <end position="359"/>
    </location>
</feature>
<dbReference type="InterPro" id="IPR001466">
    <property type="entry name" value="Beta-lactam-related"/>
</dbReference>
<name>A0A810Q960_9FIRM</name>
<gene>
    <name evidence="5" type="ORF">MM59RIKEN_21080</name>
</gene>
<evidence type="ECO:0000256" key="3">
    <source>
        <dbReference type="SAM" id="SignalP"/>
    </source>
</evidence>